<evidence type="ECO:0000256" key="8">
    <source>
        <dbReference type="ARBA" id="ARBA00023315"/>
    </source>
</evidence>
<keyword evidence="3 9" id="KW-1003">Cell membrane</keyword>
<evidence type="ECO:0000313" key="12">
    <source>
        <dbReference type="Proteomes" id="UP000237819"/>
    </source>
</evidence>
<dbReference type="PANTHER" id="PTHR13285:SF23">
    <property type="entry name" value="TEICHOIC ACID D-ALANYLTRANSFERASE"/>
    <property type="match status" value="1"/>
</dbReference>
<evidence type="ECO:0000313" key="11">
    <source>
        <dbReference type="EMBL" id="PQO47860.1"/>
    </source>
</evidence>
<dbReference type="OrthoDB" id="9805788at2"/>
<evidence type="ECO:0000256" key="9">
    <source>
        <dbReference type="PIRNR" id="PIRNR016636"/>
    </source>
</evidence>
<feature type="transmembrane region" description="Helical" evidence="10">
    <location>
        <begin position="294"/>
        <end position="312"/>
    </location>
</feature>
<dbReference type="InterPro" id="IPR051085">
    <property type="entry name" value="MB_O-acyltransferase"/>
</dbReference>
<dbReference type="GO" id="GO:0005886">
    <property type="term" value="C:plasma membrane"/>
    <property type="evidence" value="ECO:0007669"/>
    <property type="project" value="UniProtKB-SubCell"/>
</dbReference>
<dbReference type="Proteomes" id="UP000237819">
    <property type="component" value="Unassembled WGS sequence"/>
</dbReference>
<dbReference type="Pfam" id="PF03062">
    <property type="entry name" value="MBOAT"/>
    <property type="match status" value="1"/>
</dbReference>
<feature type="transmembrane region" description="Helical" evidence="10">
    <location>
        <begin position="379"/>
        <end position="399"/>
    </location>
</feature>
<sequence>MLFNSLLFVFGFLPVVLIGFWILLRLSLRWVLIPYLVCISLLFYGVWNPAYILLLVGSVVVNYLIGLRIASEANRDRSTGLTLTLGVLVNLLLLGYYKYTGFFIEVTNDVLGLSNDIPRIILPLAISFYTFQQIAWLIDVSRREVKPEGIGRYTTFVIFFPQLIAGPIVHYRELIPQFFGRRFGRYWTANIVVGLVIFSIGLFKKAVIADSAALYSSPIFDAVHGGQNVGLGLGWTAAMCYTIQLYFDFSGYSDMAIGLARMFFIKLPPNFHSPLRATSIADYWRRWHMTLQRFIAGYMFQPLALPLARFAATKGLGRWPSFWVTLALPTLFIFIAVGFWHGAGMTFIVFGLMHGIYLTINEAWRLHYKKRRKKDPPRLVHNSAYWLLTLVAVAFANVMFRAESVSDAVNIWFGMVQIHQVVGFAQVLPYTLSECVSKPLVLILLSSFLIFLCPNTQQIMGRYSPVFDWADWKSVAPSFFKFQFRLTVGWALVFGVVLFLGIAFISRGQTEFIYFNF</sequence>
<dbReference type="GO" id="GO:0016746">
    <property type="term" value="F:acyltransferase activity"/>
    <property type="evidence" value="ECO:0007669"/>
    <property type="project" value="UniProtKB-KW"/>
</dbReference>
<feature type="transmembrane region" description="Helical" evidence="10">
    <location>
        <begin position="411"/>
        <end position="428"/>
    </location>
</feature>
<dbReference type="RefSeq" id="WP_105333732.1">
    <property type="nucleotide sequence ID" value="NZ_PUHZ01000003.1"/>
</dbReference>
<protein>
    <recommendedName>
        <fullName evidence="13">MBOAT family protein</fullName>
    </recommendedName>
</protein>
<keyword evidence="7 9" id="KW-0472">Membrane</keyword>
<feature type="transmembrane region" description="Helical" evidence="10">
    <location>
        <begin position="332"/>
        <end position="358"/>
    </location>
</feature>
<dbReference type="InterPro" id="IPR024194">
    <property type="entry name" value="Ac/AlaTfrase_AlgI/DltB"/>
</dbReference>
<accession>A0A2S8GTX9</accession>
<reference evidence="11 12" key="1">
    <citation type="submission" date="2018-02" db="EMBL/GenBank/DDBJ databases">
        <title>Comparative genomes isolates from brazilian mangrove.</title>
        <authorList>
            <person name="Araujo J.E."/>
            <person name="Taketani R.G."/>
            <person name="Silva M.C.P."/>
            <person name="Loureco M.V."/>
            <person name="Andreote F.D."/>
        </authorList>
    </citation>
    <scope>NUCLEOTIDE SEQUENCE [LARGE SCALE GENOMIC DNA]</scope>
    <source>
        <strain evidence="11 12">Nap-Phe MGV</strain>
    </source>
</reference>
<feature type="transmembrane region" description="Helical" evidence="10">
    <location>
        <begin position="78"/>
        <end position="97"/>
    </location>
</feature>
<proteinExistence type="inferred from homology"/>
<evidence type="ECO:0000256" key="7">
    <source>
        <dbReference type="ARBA" id="ARBA00023136"/>
    </source>
</evidence>
<feature type="transmembrane region" description="Helical" evidence="10">
    <location>
        <begin position="6"/>
        <end position="23"/>
    </location>
</feature>
<keyword evidence="4 9" id="KW-0808">Transferase</keyword>
<dbReference type="InterPro" id="IPR004299">
    <property type="entry name" value="MBOAT_fam"/>
</dbReference>
<feature type="transmembrane region" description="Helical" evidence="10">
    <location>
        <begin position="53"/>
        <end position="71"/>
    </location>
</feature>
<dbReference type="PANTHER" id="PTHR13285">
    <property type="entry name" value="ACYLTRANSFERASE"/>
    <property type="match status" value="1"/>
</dbReference>
<dbReference type="GO" id="GO:0042121">
    <property type="term" value="P:alginic acid biosynthetic process"/>
    <property type="evidence" value="ECO:0007669"/>
    <property type="project" value="InterPro"/>
</dbReference>
<evidence type="ECO:0000256" key="6">
    <source>
        <dbReference type="ARBA" id="ARBA00022989"/>
    </source>
</evidence>
<keyword evidence="6 10" id="KW-1133">Transmembrane helix</keyword>
<evidence type="ECO:0000256" key="5">
    <source>
        <dbReference type="ARBA" id="ARBA00022692"/>
    </source>
</evidence>
<dbReference type="AlphaFoldDB" id="A0A2S8GTX9"/>
<dbReference type="InterPro" id="IPR028362">
    <property type="entry name" value="AlgI"/>
</dbReference>
<evidence type="ECO:0000256" key="3">
    <source>
        <dbReference type="ARBA" id="ARBA00022475"/>
    </source>
</evidence>
<comment type="caution">
    <text evidence="11">The sequence shown here is derived from an EMBL/GenBank/DDBJ whole genome shotgun (WGS) entry which is preliminary data.</text>
</comment>
<feature type="transmembrane region" description="Helical" evidence="10">
    <location>
        <begin position="440"/>
        <end position="460"/>
    </location>
</feature>
<evidence type="ECO:0000256" key="2">
    <source>
        <dbReference type="ARBA" id="ARBA00010323"/>
    </source>
</evidence>
<comment type="similarity">
    <text evidence="2 9">Belongs to the membrane-bound acyltransferase family.</text>
</comment>
<evidence type="ECO:0000256" key="10">
    <source>
        <dbReference type="SAM" id="Phobius"/>
    </source>
</evidence>
<comment type="subcellular location">
    <subcellularLocation>
        <location evidence="1">Cell membrane</location>
        <topology evidence="1">Multi-pass membrane protein</topology>
    </subcellularLocation>
</comment>
<feature type="transmembrane region" description="Helical" evidence="10">
    <location>
        <begin position="183"/>
        <end position="203"/>
    </location>
</feature>
<keyword evidence="8 9" id="KW-0012">Acyltransferase</keyword>
<feature type="transmembrane region" description="Helical" evidence="10">
    <location>
        <begin position="117"/>
        <end position="138"/>
    </location>
</feature>
<name>A0A2S8GTX9_9BACT</name>
<feature type="transmembrane region" description="Helical" evidence="10">
    <location>
        <begin position="482"/>
        <end position="505"/>
    </location>
</feature>
<dbReference type="EMBL" id="PUHZ01000003">
    <property type="protein sequence ID" value="PQO47860.1"/>
    <property type="molecule type" value="Genomic_DNA"/>
</dbReference>
<feature type="transmembrane region" description="Helical" evidence="10">
    <location>
        <begin position="150"/>
        <end position="171"/>
    </location>
</feature>
<gene>
    <name evidence="11" type="ORF">C5Y93_02115</name>
</gene>
<dbReference type="PIRSF" id="PIRSF500217">
    <property type="entry name" value="AlgI"/>
    <property type="match status" value="1"/>
</dbReference>
<organism evidence="11 12">
    <name type="scientific">Blastopirellula marina</name>
    <dbReference type="NCBI Taxonomy" id="124"/>
    <lineage>
        <taxon>Bacteria</taxon>
        <taxon>Pseudomonadati</taxon>
        <taxon>Planctomycetota</taxon>
        <taxon>Planctomycetia</taxon>
        <taxon>Pirellulales</taxon>
        <taxon>Pirellulaceae</taxon>
        <taxon>Blastopirellula</taxon>
    </lineage>
</organism>
<dbReference type="PIRSF" id="PIRSF016636">
    <property type="entry name" value="AlgI_DltB"/>
    <property type="match status" value="1"/>
</dbReference>
<evidence type="ECO:0008006" key="13">
    <source>
        <dbReference type="Google" id="ProtNLM"/>
    </source>
</evidence>
<keyword evidence="5 10" id="KW-0812">Transmembrane</keyword>
<evidence type="ECO:0000256" key="1">
    <source>
        <dbReference type="ARBA" id="ARBA00004651"/>
    </source>
</evidence>
<evidence type="ECO:0000256" key="4">
    <source>
        <dbReference type="ARBA" id="ARBA00022679"/>
    </source>
</evidence>